<feature type="compositionally biased region" description="Polar residues" evidence="1">
    <location>
        <begin position="472"/>
        <end position="484"/>
    </location>
</feature>
<dbReference type="OrthoDB" id="9974421at2759"/>
<dbReference type="InterPro" id="IPR006693">
    <property type="entry name" value="AB_hydrolase_lipase"/>
</dbReference>
<feature type="region of interest" description="Disordered" evidence="1">
    <location>
        <begin position="540"/>
        <end position="561"/>
    </location>
</feature>
<evidence type="ECO:0000259" key="2">
    <source>
        <dbReference type="Pfam" id="PF04083"/>
    </source>
</evidence>
<dbReference type="PANTHER" id="PTHR11005">
    <property type="entry name" value="LYSOSOMAL ACID LIPASE-RELATED"/>
    <property type="match status" value="1"/>
</dbReference>
<feature type="region of interest" description="Disordered" evidence="1">
    <location>
        <begin position="472"/>
        <end position="520"/>
    </location>
</feature>
<sequence length="590" mass="65615">MFSELSLPPRAQIAPAAEQIPDVKKAAAESDKVQLRNEIPAAVTVDRKLAIKIANMKSAKEIIVDRNYPCEEHDVISSDSALVKLFRIPNRRGGSTRYVGLEATPTPSVLLWHGLGLTAACWVCNPHPDPHANFGFLLADSGFDVWLVNGRGVIVKDHLKHAKKDKAWDFSIDEIGYMDVPAVVDYILRCTHRPNLSFVGFSQGTAAALTALSVNEKLNKKINVFIGLGPSVQPSRPENKFIHYLMRALGPSSIYHILGNEQFLGAAQHIIQYLPAHVRSAAIRRAFQIIFGWDISTFGCHHQQAALLSHSFNGLPVKNVVQWFQIIEKQNSLHHYTNKRFPARVFSFTNTTSETSVKYPLKHISTNIHLFAGELDNLCDISHGKAHLPPQSNLTYIPGYNHLDLIWAKDAKSKVWDLILPILHNPAIATAKPPLKKSVSFDPALDLTNGTNESPSLSEWLANLANPRSMDSNSGFHNLNGSVDSRSENVSDIHSDDDESDESDRASDEENARYLFDDDGIPDDVKLEMQAEILRSLLERSSGQNDAQEHEPFAGYEVYGSDEEDATRVEFSEMCSRQSSTEYLSCTDES</sequence>
<dbReference type="STRING" id="246404.A0A507FBL0"/>
<evidence type="ECO:0000313" key="3">
    <source>
        <dbReference type="EMBL" id="TPX73584.1"/>
    </source>
</evidence>
<organism evidence="3 4">
    <name type="scientific">Chytriomyces confervae</name>
    <dbReference type="NCBI Taxonomy" id="246404"/>
    <lineage>
        <taxon>Eukaryota</taxon>
        <taxon>Fungi</taxon>
        <taxon>Fungi incertae sedis</taxon>
        <taxon>Chytridiomycota</taxon>
        <taxon>Chytridiomycota incertae sedis</taxon>
        <taxon>Chytridiomycetes</taxon>
        <taxon>Chytridiales</taxon>
        <taxon>Chytriomycetaceae</taxon>
        <taxon>Chytriomyces</taxon>
    </lineage>
</organism>
<feature type="domain" description="Partial AB-hydrolase lipase" evidence="2">
    <location>
        <begin position="60"/>
        <end position="125"/>
    </location>
</feature>
<dbReference type="AlphaFoldDB" id="A0A507FBL0"/>
<keyword evidence="4" id="KW-1185">Reference proteome</keyword>
<proteinExistence type="predicted"/>
<gene>
    <name evidence="3" type="ORF">CcCBS67573_g05132</name>
</gene>
<dbReference type="EMBL" id="QEAP01000176">
    <property type="protein sequence ID" value="TPX73584.1"/>
    <property type="molecule type" value="Genomic_DNA"/>
</dbReference>
<accession>A0A507FBL0</accession>
<evidence type="ECO:0000313" key="4">
    <source>
        <dbReference type="Proteomes" id="UP000320333"/>
    </source>
</evidence>
<dbReference type="Proteomes" id="UP000320333">
    <property type="component" value="Unassembled WGS sequence"/>
</dbReference>
<protein>
    <recommendedName>
        <fullName evidence="2">Partial AB-hydrolase lipase domain-containing protein</fullName>
    </recommendedName>
</protein>
<name>A0A507FBL0_9FUNG</name>
<reference evidence="3 4" key="1">
    <citation type="journal article" date="2019" name="Sci. Rep.">
        <title>Comparative genomics of chytrid fungi reveal insights into the obligate biotrophic and pathogenic lifestyle of Synchytrium endobioticum.</title>
        <authorList>
            <person name="van de Vossenberg B.T.L.H."/>
            <person name="Warris S."/>
            <person name="Nguyen H.D.T."/>
            <person name="van Gent-Pelzer M.P.E."/>
            <person name="Joly D.L."/>
            <person name="van de Geest H.C."/>
            <person name="Bonants P.J.M."/>
            <person name="Smith D.S."/>
            <person name="Levesque C.A."/>
            <person name="van der Lee T.A.J."/>
        </authorList>
    </citation>
    <scope>NUCLEOTIDE SEQUENCE [LARGE SCALE GENOMIC DNA]</scope>
    <source>
        <strain evidence="3 4">CBS 675.73</strain>
    </source>
</reference>
<dbReference type="SUPFAM" id="SSF53474">
    <property type="entry name" value="alpha/beta-Hydrolases"/>
    <property type="match status" value="1"/>
</dbReference>
<evidence type="ECO:0000256" key="1">
    <source>
        <dbReference type="SAM" id="MobiDB-lite"/>
    </source>
</evidence>
<dbReference type="InterPro" id="IPR029058">
    <property type="entry name" value="AB_hydrolase_fold"/>
</dbReference>
<dbReference type="Pfam" id="PF04083">
    <property type="entry name" value="Abhydro_lipase"/>
    <property type="match status" value="1"/>
</dbReference>
<comment type="caution">
    <text evidence="3">The sequence shown here is derived from an EMBL/GenBank/DDBJ whole genome shotgun (WGS) entry which is preliminary data.</text>
</comment>
<feature type="compositionally biased region" description="Basic and acidic residues" evidence="1">
    <location>
        <begin position="485"/>
        <end position="494"/>
    </location>
</feature>
<feature type="compositionally biased region" description="Basic and acidic residues" evidence="1">
    <location>
        <begin position="503"/>
        <end position="516"/>
    </location>
</feature>
<dbReference type="Gene3D" id="3.40.50.1820">
    <property type="entry name" value="alpha/beta hydrolase"/>
    <property type="match status" value="1"/>
</dbReference>
<dbReference type="GO" id="GO:0006629">
    <property type="term" value="P:lipid metabolic process"/>
    <property type="evidence" value="ECO:0007669"/>
    <property type="project" value="InterPro"/>
</dbReference>